<evidence type="ECO:0000256" key="1">
    <source>
        <dbReference type="ARBA" id="ARBA00001933"/>
    </source>
</evidence>
<dbReference type="InterPro" id="IPR015424">
    <property type="entry name" value="PyrdxlP-dep_Trfase"/>
</dbReference>
<proteinExistence type="predicted"/>
<dbReference type="Gene3D" id="3.40.640.10">
    <property type="entry name" value="Type I PLP-dependent aspartate aminotransferase-like (Major domain)"/>
    <property type="match status" value="1"/>
</dbReference>
<sequence length="442" mass="48911">MGKQFNFVGLRFDHFHQFRLPMSTATKDNASATDPYFQSLFADRIGGADYGKGTEIYKFEKIKRAKRKALADHPDRKLLDFGIGENDAMADESVRKVMGDEVNKVENRGYADNGVAEYKAAAARFMQRNFGVKLDPATQINHCIGSKPAYAMLPACFINPGDITMMTVPGYPVAGTHTRYYGGEVFKLPLLAENGFLPDLDSIPDDVYRRTKLMVLNYPNSPTGTTCSPEFFEKVVALAKEKEFVVVQDAAHIMLTFDGKPRSFLETPGAMDVGVEVHSMSKGYDMIGWRMGFVCGHERIVSAFSDVKDNSDSGQFIATQKAAAAALDDDSIPQRINAKYRRRMEKLVATLKECGFECEMPGGTYFLYTKSPSGTKSGETFAAGEDATRHLIEQFGIVTVPWDDAGSYLRFSVTYVADTEAEEDALMAETKQRLGDAGLVWA</sequence>
<evidence type="ECO:0000313" key="6">
    <source>
        <dbReference type="Proteomes" id="UP000319817"/>
    </source>
</evidence>
<name>A0A517NNF6_9BACT</name>
<dbReference type="AlphaFoldDB" id="A0A517NNF6"/>
<dbReference type="NCBIfam" id="NF004937">
    <property type="entry name" value="PRK06290.1"/>
    <property type="match status" value="1"/>
</dbReference>
<dbReference type="InterPro" id="IPR015422">
    <property type="entry name" value="PyrdxlP-dep_Trfase_small"/>
</dbReference>
<dbReference type="Proteomes" id="UP000319817">
    <property type="component" value="Chromosome"/>
</dbReference>
<dbReference type="CDD" id="cd00609">
    <property type="entry name" value="AAT_like"/>
    <property type="match status" value="1"/>
</dbReference>
<dbReference type="GO" id="GO:0030170">
    <property type="term" value="F:pyridoxal phosphate binding"/>
    <property type="evidence" value="ECO:0007669"/>
    <property type="project" value="InterPro"/>
</dbReference>
<reference evidence="5 6" key="1">
    <citation type="submission" date="2019-02" db="EMBL/GenBank/DDBJ databases">
        <title>Deep-cultivation of Planctomycetes and their phenomic and genomic characterization uncovers novel biology.</title>
        <authorList>
            <person name="Wiegand S."/>
            <person name="Jogler M."/>
            <person name="Boedeker C."/>
            <person name="Pinto D."/>
            <person name="Vollmers J."/>
            <person name="Rivas-Marin E."/>
            <person name="Kohn T."/>
            <person name="Peeters S.H."/>
            <person name="Heuer A."/>
            <person name="Rast P."/>
            <person name="Oberbeckmann S."/>
            <person name="Bunk B."/>
            <person name="Jeske O."/>
            <person name="Meyerdierks A."/>
            <person name="Storesund J.E."/>
            <person name="Kallscheuer N."/>
            <person name="Luecker S."/>
            <person name="Lage O.M."/>
            <person name="Pohl T."/>
            <person name="Merkel B.J."/>
            <person name="Hornburger P."/>
            <person name="Mueller R.-W."/>
            <person name="Bruemmer F."/>
            <person name="Labrenz M."/>
            <person name="Spormann A.M."/>
            <person name="Op den Camp H."/>
            <person name="Overmann J."/>
            <person name="Amann R."/>
            <person name="Jetten M.S.M."/>
            <person name="Mascher T."/>
            <person name="Medema M.H."/>
            <person name="Devos D.P."/>
            <person name="Kaster A.-K."/>
            <person name="Ovreas L."/>
            <person name="Rohde M."/>
            <person name="Galperin M.Y."/>
            <person name="Jogler C."/>
        </authorList>
    </citation>
    <scope>NUCLEOTIDE SEQUENCE [LARGE SCALE GENOMIC DNA]</scope>
    <source>
        <strain evidence="5 6">K23_9</strain>
    </source>
</reference>
<dbReference type="GO" id="GO:0010285">
    <property type="term" value="F:L,L-diaminopimelate aminotransferase activity"/>
    <property type="evidence" value="ECO:0007669"/>
    <property type="project" value="UniProtKB-EC"/>
</dbReference>
<dbReference type="Pfam" id="PF00155">
    <property type="entry name" value="Aminotran_1_2"/>
    <property type="match status" value="1"/>
</dbReference>
<gene>
    <name evidence="5" type="primary">dapL</name>
    <name evidence="5" type="ORF">K239x_05740</name>
</gene>
<dbReference type="InterPro" id="IPR050881">
    <property type="entry name" value="LL-DAP_aminotransferase"/>
</dbReference>
<protein>
    <submittedName>
        <fullName evidence="5">LL-diaminopimelate aminotransferase</fullName>
        <ecNumber evidence="5">2.6.1.83</ecNumber>
    </submittedName>
</protein>
<dbReference type="PANTHER" id="PTHR42832:SF3">
    <property type="entry name" value="L-GLUTAMINE--4-(METHYLSULFANYL)-2-OXOBUTANOATE AMINOTRANSFERASE"/>
    <property type="match status" value="1"/>
</dbReference>
<dbReference type="Gene3D" id="3.90.1150.10">
    <property type="entry name" value="Aspartate Aminotransferase, domain 1"/>
    <property type="match status" value="1"/>
</dbReference>
<evidence type="ECO:0000259" key="4">
    <source>
        <dbReference type="Pfam" id="PF00155"/>
    </source>
</evidence>
<dbReference type="EC" id="2.6.1.83" evidence="5"/>
<dbReference type="InterPro" id="IPR004839">
    <property type="entry name" value="Aminotransferase_I/II_large"/>
</dbReference>
<organism evidence="5 6">
    <name type="scientific">Stieleria marina</name>
    <dbReference type="NCBI Taxonomy" id="1930275"/>
    <lineage>
        <taxon>Bacteria</taxon>
        <taxon>Pseudomonadati</taxon>
        <taxon>Planctomycetota</taxon>
        <taxon>Planctomycetia</taxon>
        <taxon>Pirellulales</taxon>
        <taxon>Pirellulaceae</taxon>
        <taxon>Stieleria</taxon>
    </lineage>
</organism>
<keyword evidence="3 5" id="KW-0808">Transferase</keyword>
<dbReference type="SUPFAM" id="SSF53383">
    <property type="entry name" value="PLP-dependent transferases"/>
    <property type="match status" value="1"/>
</dbReference>
<keyword evidence="6" id="KW-1185">Reference proteome</keyword>
<dbReference type="PANTHER" id="PTHR42832">
    <property type="entry name" value="AMINO ACID AMINOTRANSFERASE"/>
    <property type="match status" value="1"/>
</dbReference>
<dbReference type="EMBL" id="CP036526">
    <property type="protein sequence ID" value="QDT08634.1"/>
    <property type="molecule type" value="Genomic_DNA"/>
</dbReference>
<comment type="cofactor">
    <cofactor evidence="1">
        <name>pyridoxal 5'-phosphate</name>
        <dbReference type="ChEBI" id="CHEBI:597326"/>
    </cofactor>
</comment>
<keyword evidence="2 5" id="KW-0032">Aminotransferase</keyword>
<accession>A0A517NNF6</accession>
<feature type="domain" description="Aminotransferase class I/classII large" evidence="4">
    <location>
        <begin position="77"/>
        <end position="413"/>
    </location>
</feature>
<evidence type="ECO:0000256" key="2">
    <source>
        <dbReference type="ARBA" id="ARBA00022576"/>
    </source>
</evidence>
<evidence type="ECO:0000256" key="3">
    <source>
        <dbReference type="ARBA" id="ARBA00022679"/>
    </source>
</evidence>
<evidence type="ECO:0000313" key="5">
    <source>
        <dbReference type="EMBL" id="QDT08634.1"/>
    </source>
</evidence>
<dbReference type="InterPro" id="IPR015421">
    <property type="entry name" value="PyrdxlP-dep_Trfase_major"/>
</dbReference>